<evidence type="ECO:0000313" key="2">
    <source>
        <dbReference type="EMBL" id="MDI1493478.1"/>
    </source>
</evidence>
<keyword evidence="3" id="KW-1185">Reference proteome</keyword>
<dbReference type="AlphaFoldDB" id="A0AA43QYZ0"/>
<dbReference type="Proteomes" id="UP001161017">
    <property type="component" value="Unassembled WGS sequence"/>
</dbReference>
<sequence length="170" mass="18795">MYEHRRELQTDICIAPGQVANYMKVHGKQFGYITTYEATVFFKQAPAPNGNGTALYHSRVISHATPSRNVVTAALSGNVSLRECKSSGGPSSSGGKKRVGQSGQMRQLQDLQDLTQTVAPIGVKWSDEDNAFYYKNANEAPRRVDGYKFFGDKLEVKINGINKPLRAIIR</sequence>
<organism evidence="2 3">
    <name type="scientific">Ramalina farinacea</name>
    <dbReference type="NCBI Taxonomy" id="258253"/>
    <lineage>
        <taxon>Eukaryota</taxon>
        <taxon>Fungi</taxon>
        <taxon>Dikarya</taxon>
        <taxon>Ascomycota</taxon>
        <taxon>Pezizomycotina</taxon>
        <taxon>Lecanoromycetes</taxon>
        <taxon>OSLEUM clade</taxon>
        <taxon>Lecanoromycetidae</taxon>
        <taxon>Lecanorales</taxon>
        <taxon>Lecanorineae</taxon>
        <taxon>Ramalinaceae</taxon>
        <taxon>Ramalina</taxon>
    </lineage>
</organism>
<evidence type="ECO:0000256" key="1">
    <source>
        <dbReference type="SAM" id="MobiDB-lite"/>
    </source>
</evidence>
<proteinExistence type="predicted"/>
<accession>A0AA43QYZ0</accession>
<evidence type="ECO:0000313" key="3">
    <source>
        <dbReference type="Proteomes" id="UP001161017"/>
    </source>
</evidence>
<feature type="region of interest" description="Disordered" evidence="1">
    <location>
        <begin position="82"/>
        <end position="105"/>
    </location>
</feature>
<reference evidence="2" key="1">
    <citation type="journal article" date="2023" name="Genome Biol. Evol.">
        <title>First Whole Genome Sequence and Flow Cytometry Genome Size Data for the Lichen-Forming Fungus Ramalina farinacea (Ascomycota).</title>
        <authorList>
            <person name="Llewellyn T."/>
            <person name="Mian S."/>
            <person name="Hill R."/>
            <person name="Leitch I.J."/>
            <person name="Gaya E."/>
        </authorList>
    </citation>
    <scope>NUCLEOTIDE SEQUENCE</scope>
    <source>
        <strain evidence="2">LIQ254RAFAR</strain>
    </source>
</reference>
<protein>
    <submittedName>
        <fullName evidence="2">Uncharacterized protein</fullName>
    </submittedName>
</protein>
<dbReference type="EMBL" id="JAPUFD010000027">
    <property type="protein sequence ID" value="MDI1493478.1"/>
    <property type="molecule type" value="Genomic_DNA"/>
</dbReference>
<gene>
    <name evidence="2" type="ORF">OHK93_005268</name>
</gene>
<comment type="caution">
    <text evidence="2">The sequence shown here is derived from an EMBL/GenBank/DDBJ whole genome shotgun (WGS) entry which is preliminary data.</text>
</comment>
<name>A0AA43QYZ0_9LECA</name>